<reference evidence="2 3" key="1">
    <citation type="journal article" date="2021" name="Elife">
        <title>Chloroplast acquisition without the gene transfer in kleptoplastic sea slugs, Plakobranchus ocellatus.</title>
        <authorList>
            <person name="Maeda T."/>
            <person name="Takahashi S."/>
            <person name="Yoshida T."/>
            <person name="Shimamura S."/>
            <person name="Takaki Y."/>
            <person name="Nagai Y."/>
            <person name="Toyoda A."/>
            <person name="Suzuki Y."/>
            <person name="Arimoto A."/>
            <person name="Ishii H."/>
            <person name="Satoh N."/>
            <person name="Nishiyama T."/>
            <person name="Hasebe M."/>
            <person name="Maruyama T."/>
            <person name="Minagawa J."/>
            <person name="Obokata J."/>
            <person name="Shigenobu S."/>
        </authorList>
    </citation>
    <scope>NUCLEOTIDE SEQUENCE [LARGE SCALE GENOMIC DNA]</scope>
</reference>
<organism evidence="2 3">
    <name type="scientific">Plakobranchus ocellatus</name>
    <dbReference type="NCBI Taxonomy" id="259542"/>
    <lineage>
        <taxon>Eukaryota</taxon>
        <taxon>Metazoa</taxon>
        <taxon>Spiralia</taxon>
        <taxon>Lophotrochozoa</taxon>
        <taxon>Mollusca</taxon>
        <taxon>Gastropoda</taxon>
        <taxon>Heterobranchia</taxon>
        <taxon>Euthyneura</taxon>
        <taxon>Panpulmonata</taxon>
        <taxon>Sacoglossa</taxon>
        <taxon>Placobranchoidea</taxon>
        <taxon>Plakobranchidae</taxon>
        <taxon>Plakobranchus</taxon>
    </lineage>
</organism>
<comment type="caution">
    <text evidence="2">The sequence shown here is derived from an EMBL/GenBank/DDBJ whole genome shotgun (WGS) entry which is preliminary data.</text>
</comment>
<gene>
    <name evidence="2" type="ORF">PoB_003572800</name>
</gene>
<proteinExistence type="predicted"/>
<keyword evidence="3" id="KW-1185">Reference proteome</keyword>
<accession>A0AAV4ARN3</accession>
<dbReference type="AlphaFoldDB" id="A0AAV4ARN3"/>
<evidence type="ECO:0000313" key="2">
    <source>
        <dbReference type="EMBL" id="GFO09223.1"/>
    </source>
</evidence>
<dbReference type="SUPFAM" id="SSF50353">
    <property type="entry name" value="Cytokine"/>
    <property type="match status" value="1"/>
</dbReference>
<feature type="compositionally biased region" description="Gly residues" evidence="1">
    <location>
        <begin position="371"/>
        <end position="381"/>
    </location>
</feature>
<sequence length="391" mass="44905">MQSYFHNGFYLIKNRVSERYICMNSQYQLYLGTSPDEPDCQMRLKSLGEAVGLHKYLYTFPSHRRYLGIDCDPVSWVDNPEMKKSPVRFYEYYVSAQLASQQEEKFRKDGKPQKDIGKKCVSSEMRERQERIKILRENREKRKSLVKKMRQKWCWTLPKLLRGPENAMKECLQRCNTPEKSRGKKSPAATLASVTLVGGAQVSPGRPPAGECICDILKKMLAKPKRAKRKCLRDKVELWIRNRTPPENKPNRPVVIGVAKLLVPSFNSIAKRTRYTRCRKRAGSDAAKEKRCRKIKGIKINPVLEQFEKELILNDNANALLPSDGFTRALKKLERAARSGSRRRRKHKQRPQRKRRNRRHKKRSSKTATRGRGGGGGGGGAPERPVISASG</sequence>
<feature type="compositionally biased region" description="Basic residues" evidence="1">
    <location>
        <begin position="340"/>
        <end position="365"/>
    </location>
</feature>
<dbReference type="Proteomes" id="UP000735302">
    <property type="component" value="Unassembled WGS sequence"/>
</dbReference>
<dbReference type="EMBL" id="BLXT01004061">
    <property type="protein sequence ID" value="GFO09223.1"/>
    <property type="molecule type" value="Genomic_DNA"/>
</dbReference>
<evidence type="ECO:0000256" key="1">
    <source>
        <dbReference type="SAM" id="MobiDB-lite"/>
    </source>
</evidence>
<name>A0AAV4ARN3_9GAST</name>
<protein>
    <submittedName>
        <fullName evidence="2">Uncharacterized protein</fullName>
    </submittedName>
</protein>
<evidence type="ECO:0000313" key="3">
    <source>
        <dbReference type="Proteomes" id="UP000735302"/>
    </source>
</evidence>
<feature type="region of interest" description="Disordered" evidence="1">
    <location>
        <begin position="334"/>
        <end position="391"/>
    </location>
</feature>
<dbReference type="InterPro" id="IPR008996">
    <property type="entry name" value="IL1/FGF"/>
</dbReference>